<feature type="repeat" description="PPR" evidence="1">
    <location>
        <begin position="29"/>
        <end position="65"/>
    </location>
</feature>
<dbReference type="InterPro" id="IPR011990">
    <property type="entry name" value="TPR-like_helical_dom_sf"/>
</dbReference>
<protein>
    <submittedName>
        <fullName evidence="2">Mitochondrial (Protein PENTATRICOPEPTIDE REPEAT 40)</fullName>
    </submittedName>
</protein>
<dbReference type="InterPro" id="IPR002885">
    <property type="entry name" value="PPR_rpt"/>
</dbReference>
<dbReference type="PROSITE" id="PS51375">
    <property type="entry name" value="PPR"/>
    <property type="match status" value="1"/>
</dbReference>
<comment type="caution">
    <text evidence="2">The sequence shown here is derived from an EMBL/GenBank/DDBJ whole genome shotgun (WGS) entry which is preliminary data.</text>
</comment>
<accession>A0ABP0QCQ4</accession>
<keyword evidence="3" id="KW-1185">Reference proteome</keyword>
<sequence length="119" mass="13183">MLKSCSKAGDVPSAIRWLKEISKASLSPDVISWNCAIGACAASKPIESAKAEEFFRQFAASGLKPDGLLLRTLTSAVGPKTRRWLCEELEEHWSGKERFGPFWSGESNHLRLTHTHTQV</sequence>
<evidence type="ECO:0000313" key="2">
    <source>
        <dbReference type="EMBL" id="CAK9086026.1"/>
    </source>
</evidence>
<evidence type="ECO:0000256" key="1">
    <source>
        <dbReference type="PROSITE-ProRule" id="PRU00708"/>
    </source>
</evidence>
<dbReference type="Gene3D" id="1.25.40.10">
    <property type="entry name" value="Tetratricopeptide repeat domain"/>
    <property type="match status" value="1"/>
</dbReference>
<proteinExistence type="predicted"/>
<dbReference type="Proteomes" id="UP001642464">
    <property type="component" value="Unassembled WGS sequence"/>
</dbReference>
<dbReference type="EMBL" id="CAXAMM010039377">
    <property type="protein sequence ID" value="CAK9086026.1"/>
    <property type="molecule type" value="Genomic_DNA"/>
</dbReference>
<evidence type="ECO:0000313" key="3">
    <source>
        <dbReference type="Proteomes" id="UP001642464"/>
    </source>
</evidence>
<name>A0ABP0QCQ4_9DINO</name>
<dbReference type="NCBIfam" id="TIGR00756">
    <property type="entry name" value="PPR"/>
    <property type="match status" value="1"/>
</dbReference>
<organism evidence="2 3">
    <name type="scientific">Durusdinium trenchii</name>
    <dbReference type="NCBI Taxonomy" id="1381693"/>
    <lineage>
        <taxon>Eukaryota</taxon>
        <taxon>Sar</taxon>
        <taxon>Alveolata</taxon>
        <taxon>Dinophyceae</taxon>
        <taxon>Suessiales</taxon>
        <taxon>Symbiodiniaceae</taxon>
        <taxon>Durusdinium</taxon>
    </lineage>
</organism>
<gene>
    <name evidence="2" type="ORF">SCF082_LOCUS40714</name>
</gene>
<reference evidence="2 3" key="1">
    <citation type="submission" date="2024-02" db="EMBL/GenBank/DDBJ databases">
        <authorList>
            <person name="Chen Y."/>
            <person name="Shah S."/>
            <person name="Dougan E. K."/>
            <person name="Thang M."/>
            <person name="Chan C."/>
        </authorList>
    </citation>
    <scope>NUCLEOTIDE SEQUENCE [LARGE SCALE GENOMIC DNA]</scope>
</reference>